<accession>A0ACC6LEL3</accession>
<proteinExistence type="predicted"/>
<dbReference type="Proteomes" id="UP001244872">
    <property type="component" value="Unassembled WGS sequence"/>
</dbReference>
<gene>
    <name evidence="1" type="ORF">RJC98_16275</name>
</gene>
<evidence type="ECO:0000313" key="1">
    <source>
        <dbReference type="EMBL" id="MDR9876746.1"/>
    </source>
</evidence>
<organism evidence="1 2">
    <name type="scientific">Pseudomonas allii</name>
    <dbReference type="NCBI Taxonomy" id="2740531"/>
    <lineage>
        <taxon>Bacteria</taxon>
        <taxon>Pseudomonadati</taxon>
        <taxon>Pseudomonadota</taxon>
        <taxon>Gammaproteobacteria</taxon>
        <taxon>Pseudomonadales</taxon>
        <taxon>Pseudomonadaceae</taxon>
        <taxon>Pseudomonas</taxon>
    </lineage>
</organism>
<protein>
    <submittedName>
        <fullName evidence="1">Uncharacterized protein</fullName>
    </submittedName>
</protein>
<sequence length="152" mass="16275">MLLHRVAFISLAVALLAANSATAQSADTNSPVKATLHKPVPYELRMGTFVGITLQSVVPELVTGIVSDDVYDDFENIAIPKGSRFLGHEQKVVSGLHDILWTEIQLAGIGATYQLQPPLPATTPLGSRGLSDFRTAARAGTLLTTDMIILHE</sequence>
<name>A0ACC6LEL3_9PSED</name>
<evidence type="ECO:0000313" key="2">
    <source>
        <dbReference type="Proteomes" id="UP001244872"/>
    </source>
</evidence>
<comment type="caution">
    <text evidence="1">The sequence shown here is derived from an EMBL/GenBank/DDBJ whole genome shotgun (WGS) entry which is preliminary data.</text>
</comment>
<reference evidence="1" key="1">
    <citation type="submission" date="2023-07" db="EMBL/GenBank/DDBJ databases">
        <title>Bioagumentation of soil contaminated with hydrocarbons using Pseudomonas poae 7b strain.</title>
        <authorList>
            <person name="Kumor A."/>
        </authorList>
    </citation>
    <scope>NUCLEOTIDE SEQUENCE</scope>
    <source>
        <strain evidence="1">7b</strain>
    </source>
</reference>
<keyword evidence="2" id="KW-1185">Reference proteome</keyword>
<dbReference type="EMBL" id="JAVLRO010000005">
    <property type="protein sequence ID" value="MDR9876746.1"/>
    <property type="molecule type" value="Genomic_DNA"/>
</dbReference>